<protein>
    <submittedName>
        <fullName evidence="1">Uncharacterized protein</fullName>
    </submittedName>
</protein>
<organism evidence="1 2">
    <name type="scientific">Avena sativa</name>
    <name type="common">Oat</name>
    <dbReference type="NCBI Taxonomy" id="4498"/>
    <lineage>
        <taxon>Eukaryota</taxon>
        <taxon>Viridiplantae</taxon>
        <taxon>Streptophyta</taxon>
        <taxon>Embryophyta</taxon>
        <taxon>Tracheophyta</taxon>
        <taxon>Spermatophyta</taxon>
        <taxon>Magnoliopsida</taxon>
        <taxon>Liliopsida</taxon>
        <taxon>Poales</taxon>
        <taxon>Poaceae</taxon>
        <taxon>BOP clade</taxon>
        <taxon>Pooideae</taxon>
        <taxon>Poodae</taxon>
        <taxon>Poeae</taxon>
        <taxon>Poeae Chloroplast Group 1 (Aveneae type)</taxon>
        <taxon>Aveninae</taxon>
        <taxon>Avena</taxon>
    </lineage>
</organism>
<reference evidence="1" key="1">
    <citation type="submission" date="2021-05" db="EMBL/GenBank/DDBJ databases">
        <authorList>
            <person name="Scholz U."/>
            <person name="Mascher M."/>
            <person name="Fiebig A."/>
        </authorList>
    </citation>
    <scope>NUCLEOTIDE SEQUENCE [LARGE SCALE GENOMIC DNA]</scope>
</reference>
<keyword evidence="2" id="KW-1185">Reference proteome</keyword>
<name>A0ACD5X008_AVESA</name>
<dbReference type="EnsemblPlants" id="AVESA.00010b.r2.4CG1326520.1">
    <property type="protein sequence ID" value="AVESA.00010b.r2.4CG1326520.1.CDS"/>
    <property type="gene ID" value="AVESA.00010b.r2.4CG1326520"/>
</dbReference>
<evidence type="ECO:0000313" key="2">
    <source>
        <dbReference type="Proteomes" id="UP001732700"/>
    </source>
</evidence>
<sequence length="144" mass="16478">MAQSLKMQIFAKTPTGETITLEVENSDTVADVKAKIQGKEGISPDQQRLIFAGTQLEDDRTLAEYTVLKESTLHLLLRLQGGAPYPWKYEPSLRELALKYNAEKMICRKCYARLPLRATNCRKKKCGHSNQLRLKKNRYGRGRH</sequence>
<dbReference type="Proteomes" id="UP001732700">
    <property type="component" value="Chromosome 4C"/>
</dbReference>
<proteinExistence type="predicted"/>
<accession>A0ACD5X008</accession>
<evidence type="ECO:0000313" key="1">
    <source>
        <dbReference type="EnsemblPlants" id="AVESA.00010b.r2.4CG1326520.1.CDS"/>
    </source>
</evidence>
<reference evidence="1" key="2">
    <citation type="submission" date="2025-09" db="UniProtKB">
        <authorList>
            <consortium name="EnsemblPlants"/>
        </authorList>
    </citation>
    <scope>IDENTIFICATION</scope>
</reference>